<evidence type="ECO:0000259" key="2">
    <source>
        <dbReference type="Pfam" id="PF19077"/>
    </source>
</evidence>
<dbReference type="Proteomes" id="UP000284908">
    <property type="component" value="Unassembled WGS sequence"/>
</dbReference>
<protein>
    <recommendedName>
        <fullName evidence="2">Bacterial Ig-like domain-containing protein</fullName>
    </recommendedName>
</protein>
<evidence type="ECO:0000313" key="4">
    <source>
        <dbReference type="Proteomes" id="UP000284908"/>
    </source>
</evidence>
<dbReference type="Gene3D" id="3.30.420.430">
    <property type="match status" value="2"/>
</dbReference>
<feature type="region of interest" description="Disordered" evidence="1">
    <location>
        <begin position="119"/>
        <end position="139"/>
    </location>
</feature>
<feature type="domain" description="Bacterial Ig-like" evidence="2">
    <location>
        <begin position="119"/>
        <end position="207"/>
    </location>
</feature>
<comment type="caution">
    <text evidence="3">The sequence shown here is derived from an EMBL/GenBank/DDBJ whole genome shotgun (WGS) entry which is preliminary data.</text>
</comment>
<keyword evidence="4" id="KW-1185">Reference proteome</keyword>
<name>A0A419N1Z9_9GAMM</name>
<organism evidence="3 4">
    <name type="scientific">Rahnella woolbedingensis</name>
    <dbReference type="NCBI Taxonomy" id="1510574"/>
    <lineage>
        <taxon>Bacteria</taxon>
        <taxon>Pseudomonadati</taxon>
        <taxon>Pseudomonadota</taxon>
        <taxon>Gammaproteobacteria</taxon>
        <taxon>Enterobacterales</taxon>
        <taxon>Yersiniaceae</taxon>
        <taxon>Rahnella</taxon>
    </lineage>
</organism>
<proteinExistence type="predicted"/>
<dbReference type="EMBL" id="RAHH01000050">
    <property type="protein sequence ID" value="RJT32668.1"/>
    <property type="molecule type" value="Genomic_DNA"/>
</dbReference>
<feature type="domain" description="Bacterial Ig-like" evidence="2">
    <location>
        <begin position="13"/>
        <end position="92"/>
    </location>
</feature>
<dbReference type="RefSeq" id="WP_120135212.1">
    <property type="nucleotide sequence ID" value="NZ_RAHH01000050.1"/>
</dbReference>
<accession>A0A419N1Z9</accession>
<sequence length="252" mass="26187">MDYVGHSIGPVLNDGYTDDLQPTLSGRLPMGEGQLLRVYCNNVVVGYADIGTEGHWTFKPATPLEPGKAYDFQVFLLDSSGNELQPSNTYTIHTTELNHDAAPDAPVITVVHDFAGDHQGPVAQGGKTDDSHPDVSGTAGAHDVVTLSVTSPSGITTVLGSAVADSNGNWDYQLTTAQSITATLGEWTFSATATNTVGTSDSSAGYSVETVGSNADDITPPDAPTIFSAAETYDNGHLIGVKNGATIDDSTP</sequence>
<dbReference type="Pfam" id="PF19077">
    <property type="entry name" value="Big_13"/>
    <property type="match status" value="2"/>
</dbReference>
<reference evidence="3 4" key="1">
    <citation type="submission" date="2018-09" db="EMBL/GenBank/DDBJ databases">
        <authorList>
            <person name="Le Fleche-Mateos A."/>
        </authorList>
    </citation>
    <scope>NUCLEOTIDE SEQUENCE [LARGE SCALE GENOMIC DNA]</scope>
    <source>
        <strain evidence="3 4">DSM 27399</strain>
    </source>
</reference>
<dbReference type="InterPro" id="IPR044016">
    <property type="entry name" value="Big_13"/>
</dbReference>
<evidence type="ECO:0000313" key="3">
    <source>
        <dbReference type="EMBL" id="RJT32668.1"/>
    </source>
</evidence>
<evidence type="ECO:0000256" key="1">
    <source>
        <dbReference type="SAM" id="MobiDB-lite"/>
    </source>
</evidence>
<gene>
    <name evidence="3" type="ORF">D6C13_24380</name>
</gene>
<dbReference type="AlphaFoldDB" id="A0A419N1Z9"/>